<dbReference type="PANTHER" id="PTHR30535:SF34">
    <property type="entry name" value="MOLYBDATE-BINDING PROTEIN MOLA"/>
    <property type="match status" value="1"/>
</dbReference>
<dbReference type="Proteomes" id="UP001321700">
    <property type="component" value="Unassembled WGS sequence"/>
</dbReference>
<keyword evidence="4" id="KW-1185">Reference proteome</keyword>
<comment type="caution">
    <text evidence="3">The sequence shown here is derived from an EMBL/GenBank/DDBJ whole genome shotgun (WGS) entry which is preliminary data.</text>
</comment>
<gene>
    <name evidence="3" type="ORF">RAE19_09010</name>
</gene>
<dbReference type="InterPro" id="IPR002491">
    <property type="entry name" value="ABC_transptr_periplasmic_BD"/>
</dbReference>
<protein>
    <submittedName>
        <fullName evidence="3">ABC transporter substrate-binding protein</fullName>
    </submittedName>
</protein>
<evidence type="ECO:0000256" key="1">
    <source>
        <dbReference type="SAM" id="SignalP"/>
    </source>
</evidence>
<dbReference type="EMBL" id="JAVBIK010000001">
    <property type="protein sequence ID" value="MDT7518844.1"/>
    <property type="molecule type" value="Genomic_DNA"/>
</dbReference>
<reference evidence="3 4" key="1">
    <citation type="submission" date="2023-08" db="EMBL/GenBank/DDBJ databases">
        <title>Rhodoferax potami sp. nov. and Rhodoferax mekongensis sp. nov., isolated from the Mekong River in Thailand.</title>
        <authorList>
            <person name="Kitikhun S."/>
            <person name="Charoenyingcharoen P."/>
            <person name="Siriarchawattana P."/>
            <person name="Likhitrattanapisal S."/>
            <person name="Nilsakha T."/>
            <person name="Chanpet A."/>
            <person name="Rattanawaree P."/>
            <person name="Ingsriswang S."/>
        </authorList>
    </citation>
    <scope>NUCLEOTIDE SEQUENCE [LARGE SCALE GENOMIC DNA]</scope>
    <source>
        <strain evidence="3 4">TBRC 17660</strain>
    </source>
</reference>
<dbReference type="SUPFAM" id="SSF53807">
    <property type="entry name" value="Helical backbone' metal receptor"/>
    <property type="match status" value="1"/>
</dbReference>
<feature type="signal peptide" evidence="1">
    <location>
        <begin position="1"/>
        <end position="28"/>
    </location>
</feature>
<feature type="chain" id="PRO_5047140439" evidence="1">
    <location>
        <begin position="29"/>
        <end position="373"/>
    </location>
</feature>
<evidence type="ECO:0000259" key="2">
    <source>
        <dbReference type="PROSITE" id="PS50983"/>
    </source>
</evidence>
<evidence type="ECO:0000313" key="4">
    <source>
        <dbReference type="Proteomes" id="UP001321700"/>
    </source>
</evidence>
<sequence length="373" mass="41040">MKSPARHLIFSGLAACALWMGAISQAGAAPAVVQDVLGRQVTVDVPAKRVMLGFYIEDYFAVGGDGSFDRLAGASLGWFVKSRPVVWKQYAEKKPQLLKVTDVGSVQDQTFSIEKVLASKPSVVVLADWQYQTLGSELARLEAANIPVVVVDFNSQTVERHVSSVRVLGRITGETARAEQIARDYSNGVELIQQRLAKAKLPAPGIYIELGDKGPAEYSYTYGKNMWGAMAAQVGGRNIAEPFIKNWGNISPEKFLSANPDVVFIAGYESVTNPAAMQMGFEIDTQQSLQRLKGFTQRSGWSGVNAVKHQKVYGVYHGATRSILDLAMMQYMAKAMYPGLFKDLNPEGTYHGFYARYLPIQPRGSFMVHLDRK</sequence>
<dbReference type="InterPro" id="IPR050902">
    <property type="entry name" value="ABC_Transporter_SBP"/>
</dbReference>
<feature type="domain" description="Fe/B12 periplasmic-binding" evidence="2">
    <location>
        <begin position="39"/>
        <end position="344"/>
    </location>
</feature>
<dbReference type="PROSITE" id="PS50983">
    <property type="entry name" value="FE_B12_PBP"/>
    <property type="match status" value="1"/>
</dbReference>
<dbReference type="Gene3D" id="3.40.50.1980">
    <property type="entry name" value="Nitrogenase molybdenum iron protein domain"/>
    <property type="match status" value="2"/>
</dbReference>
<organism evidence="3 4">
    <name type="scientific">Rhodoferax potami</name>
    <dbReference type="NCBI Taxonomy" id="3068338"/>
    <lineage>
        <taxon>Bacteria</taxon>
        <taxon>Pseudomonadati</taxon>
        <taxon>Pseudomonadota</taxon>
        <taxon>Betaproteobacteria</taxon>
        <taxon>Burkholderiales</taxon>
        <taxon>Comamonadaceae</taxon>
        <taxon>Rhodoferax</taxon>
    </lineage>
</organism>
<evidence type="ECO:0000313" key="3">
    <source>
        <dbReference type="EMBL" id="MDT7518844.1"/>
    </source>
</evidence>
<keyword evidence="1" id="KW-0732">Signal</keyword>
<dbReference type="Pfam" id="PF01497">
    <property type="entry name" value="Peripla_BP_2"/>
    <property type="match status" value="1"/>
</dbReference>
<accession>A0ABU3KM24</accession>
<dbReference type="RefSeq" id="WP_313874560.1">
    <property type="nucleotide sequence ID" value="NZ_JAVBIK010000001.1"/>
</dbReference>
<proteinExistence type="predicted"/>
<dbReference type="PANTHER" id="PTHR30535">
    <property type="entry name" value="VITAMIN B12-BINDING PROTEIN"/>
    <property type="match status" value="1"/>
</dbReference>
<name>A0ABU3KM24_9BURK</name>